<reference evidence="1 2" key="1">
    <citation type="journal article" date="2013" name="Curr. Biol.">
        <title>The Genome of the Foraminiferan Reticulomyxa filosa.</title>
        <authorList>
            <person name="Glockner G."/>
            <person name="Hulsmann N."/>
            <person name="Schleicher M."/>
            <person name="Noegel A.A."/>
            <person name="Eichinger L."/>
            <person name="Gallinger C."/>
            <person name="Pawlowski J."/>
            <person name="Sierra R."/>
            <person name="Euteneuer U."/>
            <person name="Pillet L."/>
            <person name="Moustafa A."/>
            <person name="Platzer M."/>
            <person name="Groth M."/>
            <person name="Szafranski K."/>
            <person name="Schliwa M."/>
        </authorList>
    </citation>
    <scope>NUCLEOTIDE SEQUENCE [LARGE SCALE GENOMIC DNA]</scope>
</reference>
<dbReference type="Proteomes" id="UP000023152">
    <property type="component" value="Unassembled WGS sequence"/>
</dbReference>
<evidence type="ECO:0000313" key="2">
    <source>
        <dbReference type="Proteomes" id="UP000023152"/>
    </source>
</evidence>
<proteinExistence type="predicted"/>
<dbReference type="EMBL" id="ASPP01002646">
    <property type="protein sequence ID" value="ETO34345.1"/>
    <property type="molecule type" value="Genomic_DNA"/>
</dbReference>
<evidence type="ECO:0000313" key="1">
    <source>
        <dbReference type="EMBL" id="ETO34345.1"/>
    </source>
</evidence>
<gene>
    <name evidence="1" type="ORF">RFI_02747</name>
</gene>
<protein>
    <submittedName>
        <fullName evidence="1">Uncharacterized protein</fullName>
    </submittedName>
</protein>
<keyword evidence="2" id="KW-1185">Reference proteome</keyword>
<dbReference type="AlphaFoldDB" id="X6P724"/>
<accession>X6P724</accession>
<organism evidence="1 2">
    <name type="scientific">Reticulomyxa filosa</name>
    <dbReference type="NCBI Taxonomy" id="46433"/>
    <lineage>
        <taxon>Eukaryota</taxon>
        <taxon>Sar</taxon>
        <taxon>Rhizaria</taxon>
        <taxon>Retaria</taxon>
        <taxon>Foraminifera</taxon>
        <taxon>Monothalamids</taxon>
        <taxon>Reticulomyxidae</taxon>
        <taxon>Reticulomyxa</taxon>
    </lineage>
</organism>
<comment type="caution">
    <text evidence="1">The sequence shown here is derived from an EMBL/GenBank/DDBJ whole genome shotgun (WGS) entry which is preliminary data.</text>
</comment>
<name>X6P724_RETFI</name>
<sequence length="156" mass="18274">MLEIVPNNWGNDFKTVSHTSAQDKQTNPCSNLENPNVLIPQFYDQSTNSLDFVHSNEFRLDTILYFVDDIHAHAYVTSDISKVVKETPVPSKLFPNVDWQRVVFGEHHAQKKVWEQQCGVSITLDKMEQVNCVKEIEERSYTITFYYVYIYLFIFL</sequence>